<gene>
    <name evidence="2" type="ORF">CWN49_22905</name>
</gene>
<proteinExistence type="predicted"/>
<dbReference type="AlphaFoldDB" id="A0A2J5PHQ2"/>
<dbReference type="GO" id="GO:0006751">
    <property type="term" value="P:glutathione catabolic process"/>
    <property type="evidence" value="ECO:0007669"/>
    <property type="project" value="InterPro"/>
</dbReference>
<organism evidence="2 3">
    <name type="scientific">Klebsiella michiganensis</name>
    <dbReference type="NCBI Taxonomy" id="1134687"/>
    <lineage>
        <taxon>Bacteria</taxon>
        <taxon>Pseudomonadati</taxon>
        <taxon>Pseudomonadota</taxon>
        <taxon>Gammaproteobacteria</taxon>
        <taxon>Enterobacterales</taxon>
        <taxon>Enterobacteriaceae</taxon>
        <taxon>Klebsiella/Raoultella group</taxon>
        <taxon>Klebsiella</taxon>
    </lineage>
</organism>
<evidence type="ECO:0000313" key="2">
    <source>
        <dbReference type="EMBL" id="PLO65591.1"/>
    </source>
</evidence>
<evidence type="ECO:0000313" key="3">
    <source>
        <dbReference type="Proteomes" id="UP000234667"/>
    </source>
</evidence>
<keyword evidence="2" id="KW-0808">Transferase</keyword>
<accession>A0A2J5PHQ2</accession>
<name>A0A2J5PHQ2_9ENTR</name>
<dbReference type="Pfam" id="PF04752">
    <property type="entry name" value="ChaC"/>
    <property type="match status" value="1"/>
</dbReference>
<reference evidence="2 3" key="2">
    <citation type="submission" date="2018-01" db="EMBL/GenBank/DDBJ databases">
        <title>Genomic study of Klebsiella pneumoniae.</title>
        <authorList>
            <person name="Yang Y."/>
            <person name="Bicalho R."/>
        </authorList>
    </citation>
    <scope>NUCLEOTIDE SEQUENCE [LARGE SCALE GENOMIC DNA]</scope>
    <source>
        <strain evidence="2 3">A10</strain>
    </source>
</reference>
<feature type="non-terminal residue" evidence="2">
    <location>
        <position position="1"/>
    </location>
</feature>
<sequence>LIARASGPLGTNAQYLFSLDQELRKLGMYDACLDDLVGKVRHLLGESSQPGLA</sequence>
<protein>
    <submittedName>
        <fullName evidence="2">Gamma-glutamylcyclotransferase</fullName>
    </submittedName>
</protein>
<evidence type="ECO:0000256" key="1">
    <source>
        <dbReference type="ARBA" id="ARBA00023239"/>
    </source>
</evidence>
<comment type="caution">
    <text evidence="2">The sequence shown here is derived from an EMBL/GenBank/DDBJ whole genome shotgun (WGS) entry which is preliminary data.</text>
</comment>
<dbReference type="InterPro" id="IPR006840">
    <property type="entry name" value="ChaC"/>
</dbReference>
<reference evidence="2 3" key="1">
    <citation type="submission" date="2017-11" db="EMBL/GenBank/DDBJ databases">
        <authorList>
            <person name="Han C.G."/>
        </authorList>
    </citation>
    <scope>NUCLEOTIDE SEQUENCE [LARGE SCALE GENOMIC DNA]</scope>
    <source>
        <strain evidence="2 3">A10</strain>
    </source>
</reference>
<dbReference type="GO" id="GO:0061928">
    <property type="term" value="F:glutathione specific gamma-glutamylcyclotransferase activity"/>
    <property type="evidence" value="ECO:0007669"/>
    <property type="project" value="InterPro"/>
</dbReference>
<dbReference type="Proteomes" id="UP000234667">
    <property type="component" value="Unassembled WGS sequence"/>
</dbReference>
<dbReference type="EMBL" id="PIDR01000853">
    <property type="protein sequence ID" value="PLO65591.1"/>
    <property type="molecule type" value="Genomic_DNA"/>
</dbReference>
<dbReference type="GO" id="GO:0016740">
    <property type="term" value="F:transferase activity"/>
    <property type="evidence" value="ECO:0007669"/>
    <property type="project" value="UniProtKB-KW"/>
</dbReference>
<keyword evidence="1" id="KW-0456">Lyase</keyword>